<reference evidence="2 3" key="1">
    <citation type="submission" date="2022-12" db="EMBL/GenBank/DDBJ databases">
        <title>Chromosome-level genome assembly of true bugs.</title>
        <authorList>
            <person name="Ma L."/>
            <person name="Li H."/>
        </authorList>
    </citation>
    <scope>NUCLEOTIDE SEQUENCE [LARGE SCALE GENOMIC DNA]</scope>
    <source>
        <strain evidence="2">Lab_2022b</strain>
    </source>
</reference>
<sequence length="94" mass="11048">MAIQESERPLTGGQWCGSAWGYTVYYSETRSLNLTLQLDRLSEQVNLFSLLNSIFYLLYMYVCMCVFVSANSFLCFKLTFRLYMKLFKNGYSLR</sequence>
<gene>
    <name evidence="2" type="ORF">O3M35_001046</name>
</gene>
<dbReference type="AlphaFoldDB" id="A0AAW1DQV8"/>
<comment type="caution">
    <text evidence="2">The sequence shown here is derived from an EMBL/GenBank/DDBJ whole genome shotgun (WGS) entry which is preliminary data.</text>
</comment>
<evidence type="ECO:0000313" key="2">
    <source>
        <dbReference type="EMBL" id="KAK9512672.1"/>
    </source>
</evidence>
<keyword evidence="1" id="KW-0812">Transmembrane</keyword>
<name>A0AAW1DQV8_9HEMI</name>
<keyword evidence="1" id="KW-0472">Membrane</keyword>
<accession>A0AAW1DQV8</accession>
<evidence type="ECO:0000313" key="3">
    <source>
        <dbReference type="Proteomes" id="UP001461498"/>
    </source>
</evidence>
<evidence type="ECO:0000256" key="1">
    <source>
        <dbReference type="SAM" id="Phobius"/>
    </source>
</evidence>
<dbReference type="Proteomes" id="UP001461498">
    <property type="component" value="Unassembled WGS sequence"/>
</dbReference>
<keyword evidence="3" id="KW-1185">Reference proteome</keyword>
<keyword evidence="1" id="KW-1133">Transmembrane helix</keyword>
<feature type="transmembrane region" description="Helical" evidence="1">
    <location>
        <begin position="54"/>
        <end position="76"/>
    </location>
</feature>
<organism evidence="2 3">
    <name type="scientific">Rhynocoris fuscipes</name>
    <dbReference type="NCBI Taxonomy" id="488301"/>
    <lineage>
        <taxon>Eukaryota</taxon>
        <taxon>Metazoa</taxon>
        <taxon>Ecdysozoa</taxon>
        <taxon>Arthropoda</taxon>
        <taxon>Hexapoda</taxon>
        <taxon>Insecta</taxon>
        <taxon>Pterygota</taxon>
        <taxon>Neoptera</taxon>
        <taxon>Paraneoptera</taxon>
        <taxon>Hemiptera</taxon>
        <taxon>Heteroptera</taxon>
        <taxon>Panheteroptera</taxon>
        <taxon>Cimicomorpha</taxon>
        <taxon>Reduviidae</taxon>
        <taxon>Harpactorinae</taxon>
        <taxon>Harpactorini</taxon>
        <taxon>Rhynocoris</taxon>
    </lineage>
</organism>
<dbReference type="EMBL" id="JAPXFL010000001">
    <property type="protein sequence ID" value="KAK9512672.1"/>
    <property type="molecule type" value="Genomic_DNA"/>
</dbReference>
<protein>
    <submittedName>
        <fullName evidence="2">Uncharacterized protein</fullName>
    </submittedName>
</protein>
<proteinExistence type="predicted"/>